<feature type="region of interest" description="Disordered" evidence="5">
    <location>
        <begin position="264"/>
        <end position="303"/>
    </location>
</feature>
<sequence>MQPQHHKLRSCGSKIRMLPSSPPGPPDLDGRSKEHKCCALGHWSDEMQILDLPTEEDKPQLIPALHLHKGSVSSVDVQADSKALLTVGADGAICVSQPEAQAYSNSSSSCFRRSASGCMSYTCGRWADTNTFVTASALGGLHLWDVRAGPKPVGSSPSHWGPTGAQPAQPRPAFLAPGHALEAPRKSRYSNTTTLTPGGHSSVLPSYLEGTQMPHPQSLQVQFDPLQRSEAPTRTTSTPSVLCCSDDGHVSHCTFSDLDASHTTQIPDSDSSFPADKAAPFPSFSSNLRPPQPGTSGSKQSAAKPIFKRPYGVNSMDVEPGLGVALVAVTEGQEVVYFRR</sequence>
<evidence type="ECO:0000256" key="2">
    <source>
        <dbReference type="ARBA" id="ARBA00022574"/>
    </source>
</evidence>
<organism evidence="6 7">
    <name type="scientific">Dunaliella salina</name>
    <name type="common">Green alga</name>
    <name type="synonym">Protococcus salinus</name>
    <dbReference type="NCBI Taxonomy" id="3046"/>
    <lineage>
        <taxon>Eukaryota</taxon>
        <taxon>Viridiplantae</taxon>
        <taxon>Chlorophyta</taxon>
        <taxon>core chlorophytes</taxon>
        <taxon>Chlorophyceae</taxon>
        <taxon>CS clade</taxon>
        <taxon>Chlamydomonadales</taxon>
        <taxon>Dunaliellaceae</taxon>
        <taxon>Dunaliella</taxon>
    </lineage>
</organism>
<protein>
    <submittedName>
        <fullName evidence="6">Uncharacterized protein</fullName>
    </submittedName>
</protein>
<feature type="region of interest" description="Disordered" evidence="5">
    <location>
        <begin position="150"/>
        <end position="174"/>
    </location>
</feature>
<evidence type="ECO:0000313" key="7">
    <source>
        <dbReference type="Proteomes" id="UP000815325"/>
    </source>
</evidence>
<evidence type="ECO:0000256" key="4">
    <source>
        <dbReference type="ARBA" id="ARBA00023242"/>
    </source>
</evidence>
<dbReference type="PANTHER" id="PTHR22652:SF0">
    <property type="entry name" value="NUCLEOPORIN NUP43"/>
    <property type="match status" value="1"/>
</dbReference>
<feature type="region of interest" description="Disordered" evidence="5">
    <location>
        <begin position="189"/>
        <end position="213"/>
    </location>
</feature>
<accession>A0ABQ7GEG6</accession>
<evidence type="ECO:0000256" key="5">
    <source>
        <dbReference type="SAM" id="MobiDB-lite"/>
    </source>
</evidence>
<keyword evidence="2" id="KW-0853">WD repeat</keyword>
<dbReference type="SUPFAM" id="SSF50978">
    <property type="entry name" value="WD40 repeat-like"/>
    <property type="match status" value="1"/>
</dbReference>
<dbReference type="Gene3D" id="2.130.10.10">
    <property type="entry name" value="YVTN repeat-like/Quinoprotein amine dehydrogenase"/>
    <property type="match status" value="1"/>
</dbReference>
<feature type="region of interest" description="Disordered" evidence="5">
    <location>
        <begin position="1"/>
        <end position="33"/>
    </location>
</feature>
<evidence type="ECO:0000313" key="6">
    <source>
        <dbReference type="EMBL" id="KAF5832996.1"/>
    </source>
</evidence>
<proteinExistence type="predicted"/>
<keyword evidence="4" id="KW-0539">Nucleus</keyword>
<keyword evidence="7" id="KW-1185">Reference proteome</keyword>
<dbReference type="PANTHER" id="PTHR22652">
    <property type="entry name" value="NUCLEOPORIN NUP43"/>
    <property type="match status" value="1"/>
</dbReference>
<evidence type="ECO:0000256" key="3">
    <source>
        <dbReference type="ARBA" id="ARBA00022737"/>
    </source>
</evidence>
<comment type="subcellular location">
    <subcellularLocation>
        <location evidence="1">Nucleus</location>
    </subcellularLocation>
</comment>
<gene>
    <name evidence="6" type="ORF">DUNSADRAFT_10952</name>
</gene>
<evidence type="ECO:0000256" key="1">
    <source>
        <dbReference type="ARBA" id="ARBA00004123"/>
    </source>
</evidence>
<reference evidence="6" key="1">
    <citation type="submission" date="2017-08" db="EMBL/GenBank/DDBJ databases">
        <authorList>
            <person name="Polle J.E."/>
            <person name="Barry K."/>
            <person name="Cushman J."/>
            <person name="Schmutz J."/>
            <person name="Tran D."/>
            <person name="Hathwaick L.T."/>
            <person name="Yim W.C."/>
            <person name="Jenkins J."/>
            <person name="Mckie-Krisberg Z.M."/>
            <person name="Prochnik S."/>
            <person name="Lindquist E."/>
            <person name="Dockter R.B."/>
            <person name="Adam C."/>
            <person name="Molina H."/>
            <person name="Bunkerborg J."/>
            <person name="Jin E."/>
            <person name="Buchheim M."/>
            <person name="Magnuson J."/>
        </authorList>
    </citation>
    <scope>NUCLEOTIDE SEQUENCE</scope>
    <source>
        <strain evidence="6">CCAP 19/18</strain>
    </source>
</reference>
<dbReference type="EMBL" id="MU069836">
    <property type="protein sequence ID" value="KAF5832996.1"/>
    <property type="molecule type" value="Genomic_DNA"/>
</dbReference>
<keyword evidence="3" id="KW-0677">Repeat</keyword>
<feature type="compositionally biased region" description="Polar residues" evidence="5">
    <location>
        <begin position="283"/>
        <end position="301"/>
    </location>
</feature>
<comment type="caution">
    <text evidence="6">The sequence shown here is derived from an EMBL/GenBank/DDBJ whole genome shotgun (WGS) entry which is preliminary data.</text>
</comment>
<name>A0ABQ7GEG6_DUNSA</name>
<dbReference type="Proteomes" id="UP000815325">
    <property type="component" value="Unassembled WGS sequence"/>
</dbReference>
<dbReference type="InterPro" id="IPR036322">
    <property type="entry name" value="WD40_repeat_dom_sf"/>
</dbReference>
<dbReference type="InterPro" id="IPR015943">
    <property type="entry name" value="WD40/YVTN_repeat-like_dom_sf"/>
</dbReference>